<dbReference type="Gene3D" id="3.30.70.270">
    <property type="match status" value="1"/>
</dbReference>
<dbReference type="SUPFAM" id="SSF55073">
    <property type="entry name" value="Nucleotide cyclase"/>
    <property type="match status" value="1"/>
</dbReference>
<evidence type="ECO:0000256" key="4">
    <source>
        <dbReference type="ARBA" id="ARBA00022692"/>
    </source>
</evidence>
<dbReference type="Pfam" id="PF00990">
    <property type="entry name" value="GGDEF"/>
    <property type="match status" value="1"/>
</dbReference>
<name>A0ABX5JB15_9RHOB</name>
<evidence type="ECO:0000256" key="3">
    <source>
        <dbReference type="ARBA" id="ARBA00022475"/>
    </source>
</evidence>
<dbReference type="InterPro" id="IPR011620">
    <property type="entry name" value="Sig_transdc_His_kinase_LytS_TM"/>
</dbReference>
<evidence type="ECO:0000256" key="5">
    <source>
        <dbReference type="ARBA" id="ARBA00022989"/>
    </source>
</evidence>
<evidence type="ECO:0000256" key="1">
    <source>
        <dbReference type="ARBA" id="ARBA00004651"/>
    </source>
</evidence>
<sequence>MALILHLINSFSMMGMIALIYGSVQRLGLSRSVRHLLLGLAFGFGASVQMMQSIAVAPGIIVDSRALFIGFAGAFLGPLGATVALLVSVLVRISLVSAAMPWFAFGSMAASALMGSLWPVLRHRLGLGHFAGLMLLAVMISLPLVVLAWLPVSRTGSLEALAAILVLLNLTGALVFGTFLQRERAAAQRERMLLTETQTDPLTGVLNRRSFERRFAEADTLARSRGTALMIVDIDHFKRVNDTHGHEAGDHVLRAMAEQLRRAVRPGDSVIRLGGEEFAVLMPDVDALEAGRAAERLQRMLTMNCRIGEQTLMDVTVSIGATHLPPGRVDLGEASRTADGALYRAKREGRARSIFEACA</sequence>
<dbReference type="NCBIfam" id="TIGR00254">
    <property type="entry name" value="GGDEF"/>
    <property type="match status" value="1"/>
</dbReference>
<dbReference type="PANTHER" id="PTHR45138">
    <property type="entry name" value="REGULATORY COMPONENTS OF SENSORY TRANSDUCTION SYSTEM"/>
    <property type="match status" value="1"/>
</dbReference>
<evidence type="ECO:0000313" key="10">
    <source>
        <dbReference type="EMBL" id="PTM80653.1"/>
    </source>
</evidence>
<dbReference type="PROSITE" id="PS50887">
    <property type="entry name" value="GGDEF"/>
    <property type="match status" value="1"/>
</dbReference>
<dbReference type="RefSeq" id="WP_069330833.1">
    <property type="nucleotide sequence ID" value="NZ_MABH01000063.1"/>
</dbReference>
<keyword evidence="4 8" id="KW-0812">Transmembrane</keyword>
<keyword evidence="5 8" id="KW-1133">Transmembrane helix</keyword>
<dbReference type="EC" id="2.7.7.65" evidence="2"/>
<dbReference type="InterPro" id="IPR029787">
    <property type="entry name" value="Nucleotide_cyclase"/>
</dbReference>
<dbReference type="SMART" id="SM00267">
    <property type="entry name" value="GGDEF"/>
    <property type="match status" value="1"/>
</dbReference>
<dbReference type="EMBL" id="PZZW01000002">
    <property type="protein sequence ID" value="PTM80653.1"/>
    <property type="molecule type" value="Genomic_DNA"/>
</dbReference>
<dbReference type="CDD" id="cd01949">
    <property type="entry name" value="GGDEF"/>
    <property type="match status" value="1"/>
</dbReference>
<keyword evidence="6 8" id="KW-0472">Membrane</keyword>
<accession>A0ABX5JB15</accession>
<proteinExistence type="predicted"/>
<evidence type="ECO:0000256" key="6">
    <source>
        <dbReference type="ARBA" id="ARBA00023136"/>
    </source>
</evidence>
<organism evidence="10 11">
    <name type="scientific">Cereibacter johrii</name>
    <dbReference type="NCBI Taxonomy" id="445629"/>
    <lineage>
        <taxon>Bacteria</taxon>
        <taxon>Pseudomonadati</taxon>
        <taxon>Pseudomonadota</taxon>
        <taxon>Alphaproteobacteria</taxon>
        <taxon>Rhodobacterales</taxon>
        <taxon>Paracoccaceae</taxon>
        <taxon>Cereibacter</taxon>
    </lineage>
</organism>
<dbReference type="InterPro" id="IPR000160">
    <property type="entry name" value="GGDEF_dom"/>
</dbReference>
<feature type="transmembrane region" description="Helical" evidence="8">
    <location>
        <begin position="102"/>
        <end position="121"/>
    </location>
</feature>
<feature type="domain" description="GGDEF" evidence="9">
    <location>
        <begin position="225"/>
        <end position="358"/>
    </location>
</feature>
<keyword evidence="11" id="KW-1185">Reference proteome</keyword>
<feature type="transmembrane region" description="Helical" evidence="8">
    <location>
        <begin position="161"/>
        <end position="180"/>
    </location>
</feature>
<feature type="transmembrane region" description="Helical" evidence="8">
    <location>
        <begin position="67"/>
        <end position="90"/>
    </location>
</feature>
<evidence type="ECO:0000256" key="2">
    <source>
        <dbReference type="ARBA" id="ARBA00012528"/>
    </source>
</evidence>
<comment type="catalytic activity">
    <reaction evidence="7">
        <text>2 GTP = 3',3'-c-di-GMP + 2 diphosphate</text>
        <dbReference type="Rhea" id="RHEA:24898"/>
        <dbReference type="ChEBI" id="CHEBI:33019"/>
        <dbReference type="ChEBI" id="CHEBI:37565"/>
        <dbReference type="ChEBI" id="CHEBI:58805"/>
        <dbReference type="EC" id="2.7.7.65"/>
    </reaction>
</comment>
<dbReference type="InterPro" id="IPR043128">
    <property type="entry name" value="Rev_trsase/Diguanyl_cyclase"/>
</dbReference>
<dbReference type="Proteomes" id="UP000240800">
    <property type="component" value="Unassembled WGS sequence"/>
</dbReference>
<keyword evidence="3" id="KW-1003">Cell membrane</keyword>
<evidence type="ECO:0000256" key="8">
    <source>
        <dbReference type="SAM" id="Phobius"/>
    </source>
</evidence>
<feature type="transmembrane region" description="Helical" evidence="8">
    <location>
        <begin position="6"/>
        <end position="24"/>
    </location>
</feature>
<gene>
    <name evidence="10" type="ORF">C8J29_102736</name>
</gene>
<dbReference type="InterPro" id="IPR050469">
    <property type="entry name" value="Diguanylate_Cyclase"/>
</dbReference>
<feature type="transmembrane region" description="Helical" evidence="8">
    <location>
        <begin position="36"/>
        <end position="61"/>
    </location>
</feature>
<comment type="caution">
    <text evidence="10">The sequence shown here is derived from an EMBL/GenBank/DDBJ whole genome shotgun (WGS) entry which is preliminary data.</text>
</comment>
<dbReference type="PANTHER" id="PTHR45138:SF9">
    <property type="entry name" value="DIGUANYLATE CYCLASE DGCM-RELATED"/>
    <property type="match status" value="1"/>
</dbReference>
<evidence type="ECO:0000313" key="11">
    <source>
        <dbReference type="Proteomes" id="UP000240800"/>
    </source>
</evidence>
<evidence type="ECO:0000256" key="7">
    <source>
        <dbReference type="ARBA" id="ARBA00034247"/>
    </source>
</evidence>
<protein>
    <recommendedName>
        <fullName evidence="2">diguanylate cyclase</fullName>
        <ecNumber evidence="2">2.7.7.65</ecNumber>
    </recommendedName>
</protein>
<reference evidence="10 11" key="1">
    <citation type="submission" date="2018-04" db="EMBL/GenBank/DDBJ databases">
        <title>Genomic Encyclopedia of Type Strains, Phase III (KMG-III): the genomes of soil and plant-associated and newly described type strains.</title>
        <authorList>
            <person name="Whitman W."/>
        </authorList>
    </citation>
    <scope>NUCLEOTIDE SEQUENCE [LARGE SCALE GENOMIC DNA]</scope>
    <source>
        <strain evidence="10 11">JA192</strain>
    </source>
</reference>
<evidence type="ECO:0000259" key="9">
    <source>
        <dbReference type="PROSITE" id="PS50887"/>
    </source>
</evidence>
<dbReference type="Pfam" id="PF07694">
    <property type="entry name" value="5TM-5TMR_LYT"/>
    <property type="match status" value="1"/>
</dbReference>
<comment type="subcellular location">
    <subcellularLocation>
        <location evidence="1">Cell membrane</location>
        <topology evidence="1">Multi-pass membrane protein</topology>
    </subcellularLocation>
</comment>
<feature type="transmembrane region" description="Helical" evidence="8">
    <location>
        <begin position="127"/>
        <end position="149"/>
    </location>
</feature>